<dbReference type="InterPro" id="IPR050266">
    <property type="entry name" value="AB_hydrolase_sf"/>
</dbReference>
<name>A0ABQ2H3X8_9PSED</name>
<dbReference type="Gene3D" id="3.10.450.50">
    <property type="match status" value="1"/>
</dbReference>
<dbReference type="SUPFAM" id="SSF54427">
    <property type="entry name" value="NTF2-like"/>
    <property type="match status" value="1"/>
</dbReference>
<dbReference type="CDD" id="cd00531">
    <property type="entry name" value="NTF2_like"/>
    <property type="match status" value="1"/>
</dbReference>
<feature type="domain" description="AB hydrolase-1" evidence="1">
    <location>
        <begin position="154"/>
        <end position="383"/>
    </location>
</feature>
<evidence type="ECO:0000313" key="4">
    <source>
        <dbReference type="Proteomes" id="UP000616499"/>
    </source>
</evidence>
<dbReference type="RefSeq" id="WP_188868390.1">
    <property type="nucleotide sequence ID" value="NZ_BMNW01000015.1"/>
</dbReference>
<organism evidence="3 4">
    <name type="scientific">Pseudomonas asuensis</name>
    <dbReference type="NCBI Taxonomy" id="1825787"/>
    <lineage>
        <taxon>Bacteria</taxon>
        <taxon>Pseudomonadati</taxon>
        <taxon>Pseudomonadota</taxon>
        <taxon>Gammaproteobacteria</taxon>
        <taxon>Pseudomonadales</taxon>
        <taxon>Pseudomonadaceae</taxon>
        <taxon>Pseudomonas</taxon>
    </lineage>
</organism>
<sequence length="397" mass="44309">MPEHTELIQRYFRAFAEANIEGAIACIHAEAVWHIDGDPSVVTVGIIRGREAVRAWLIRFPQGFRPLNFSVDRFLTDQNDVIAIGRFRHRVLPHESIVDSDFVIRFTIQDGLIIRYQIFEDTLLIAQARASAAKARTTRLNGTLYGWDDVGQGKPVIFLHGLFLDRSFWHRQLQELGNRRRCVSFDMPGHGISTWRTGLTLDGIAEDIGLWLEENNATPATIVGHSQGGMIALRLAARFPQLVDQLILVNTSAQAEPPERLPKWRKWQDALLGCDEERSAMFNDIQRLTTSAEWLASHPNEALKEHAIMMKHTPPLLSAALSAAVFERDDTRDLLADITPPVTVLSGALDQATPPTLGKEIAVSVPFGRAITINDAAHHLPAEAPEQVTKVILGDWI</sequence>
<dbReference type="PANTHER" id="PTHR43798:SF33">
    <property type="entry name" value="HYDROLASE, PUTATIVE (AFU_ORTHOLOGUE AFUA_2G14860)-RELATED"/>
    <property type="match status" value="1"/>
</dbReference>
<evidence type="ECO:0000259" key="2">
    <source>
        <dbReference type="Pfam" id="PF12680"/>
    </source>
</evidence>
<dbReference type="PANTHER" id="PTHR43798">
    <property type="entry name" value="MONOACYLGLYCEROL LIPASE"/>
    <property type="match status" value="1"/>
</dbReference>
<comment type="caution">
    <text evidence="3">The sequence shown here is derived from an EMBL/GenBank/DDBJ whole genome shotgun (WGS) entry which is preliminary data.</text>
</comment>
<dbReference type="InterPro" id="IPR029058">
    <property type="entry name" value="AB_hydrolase_fold"/>
</dbReference>
<accession>A0ABQ2H3X8</accession>
<dbReference type="EMBL" id="BMNW01000015">
    <property type="protein sequence ID" value="GGM29439.1"/>
    <property type="molecule type" value="Genomic_DNA"/>
</dbReference>
<dbReference type="Pfam" id="PF12680">
    <property type="entry name" value="SnoaL_2"/>
    <property type="match status" value="1"/>
</dbReference>
<proteinExistence type="predicted"/>
<dbReference type="SUPFAM" id="SSF53474">
    <property type="entry name" value="alpha/beta-Hydrolases"/>
    <property type="match status" value="1"/>
</dbReference>
<evidence type="ECO:0000313" key="3">
    <source>
        <dbReference type="EMBL" id="GGM29439.1"/>
    </source>
</evidence>
<dbReference type="Proteomes" id="UP000616499">
    <property type="component" value="Unassembled WGS sequence"/>
</dbReference>
<evidence type="ECO:0008006" key="5">
    <source>
        <dbReference type="Google" id="ProtNLM"/>
    </source>
</evidence>
<feature type="domain" description="SnoaL-like" evidence="2">
    <location>
        <begin position="8"/>
        <end position="116"/>
    </location>
</feature>
<dbReference type="PRINTS" id="PR00111">
    <property type="entry name" value="ABHYDROLASE"/>
</dbReference>
<reference evidence="4" key="1">
    <citation type="journal article" date="2019" name="Int. J. Syst. Evol. Microbiol.">
        <title>The Global Catalogue of Microorganisms (GCM) 10K type strain sequencing project: providing services to taxonomists for standard genome sequencing and annotation.</title>
        <authorList>
            <consortium name="The Broad Institute Genomics Platform"/>
            <consortium name="The Broad Institute Genome Sequencing Center for Infectious Disease"/>
            <person name="Wu L."/>
            <person name="Ma J."/>
        </authorList>
    </citation>
    <scope>NUCLEOTIDE SEQUENCE [LARGE SCALE GENOMIC DNA]</scope>
    <source>
        <strain evidence="4">JCM 13501</strain>
    </source>
</reference>
<keyword evidence="4" id="KW-1185">Reference proteome</keyword>
<protein>
    <recommendedName>
        <fullName evidence="5">Alpha/beta fold hydrolase</fullName>
    </recommendedName>
</protein>
<dbReference type="InterPro" id="IPR032710">
    <property type="entry name" value="NTF2-like_dom_sf"/>
</dbReference>
<gene>
    <name evidence="3" type="ORF">GCM10009425_44990</name>
</gene>
<dbReference type="InterPro" id="IPR000073">
    <property type="entry name" value="AB_hydrolase_1"/>
</dbReference>
<evidence type="ECO:0000259" key="1">
    <source>
        <dbReference type="Pfam" id="PF00561"/>
    </source>
</evidence>
<dbReference type="Gene3D" id="3.40.50.1820">
    <property type="entry name" value="alpha/beta hydrolase"/>
    <property type="match status" value="1"/>
</dbReference>
<dbReference type="Pfam" id="PF00561">
    <property type="entry name" value="Abhydrolase_1"/>
    <property type="match status" value="1"/>
</dbReference>
<dbReference type="InterPro" id="IPR037401">
    <property type="entry name" value="SnoaL-like"/>
</dbReference>